<keyword evidence="3" id="KW-1133">Transmembrane helix</keyword>
<sequence length="482" mass="53849">MIKQNRRGFKTYFRSANAKEIARLVLISLSMLLVVAAGAALFVLFEFEKPTVAVEKEIKFVGGAMDMPVQAADKKSGIRQITINLLQNGTTFPLFDRQYPRLSWFAKAGPAEVKETVTIDPKNLGLKEGAAELVVAVCDFSLKRNSTELRFSVLVDSAPPMLTVEHAQMHLQQGGSGMVLYSSSEPLSRHGVMIEKQFFQGFPLQGKDKTYIAYIALPWDSAKPENTRVVGSDQAGNEGQATFSVYFKQAKEKHDRIEISESFLQKKIPEFQQAYPEMKGTDLEKYLFVNQSVRVRNAEKISEICQNTAADQLWQDRFLRMPGAGRAGFADQRTYFHKGQEIDKQTHLGIDIASNERAEIRAANRGRVAFADYLGIYGNVVILDHGQGISSLYSHLSRIETTVDKLVEKNEIIGRSGTSGMAAGDHLHFSMLVHGIFVTPVEWWDQNWINVNIKNIIGKPEQTPTVQQEQQPSQPAAETHAP</sequence>
<dbReference type="Gene3D" id="2.70.70.10">
    <property type="entry name" value="Glucose Permease (Domain IIA)"/>
    <property type="match status" value="1"/>
</dbReference>
<proteinExistence type="predicted"/>
<accession>A0A521G173</accession>
<evidence type="ECO:0000313" key="5">
    <source>
        <dbReference type="EMBL" id="TAA74752.1"/>
    </source>
</evidence>
<dbReference type="PANTHER" id="PTHR21666:SF289">
    <property type="entry name" value="L-ALA--D-GLU ENDOPEPTIDASE"/>
    <property type="match status" value="1"/>
</dbReference>
<protein>
    <submittedName>
        <fullName evidence="5">Peptidase family M23</fullName>
    </submittedName>
</protein>
<reference evidence="5" key="1">
    <citation type="submission" date="2017-07" db="EMBL/GenBank/DDBJ databases">
        <title>The cable genome - Insights into the physiology and evolution of filamentous bacteria capable of sulfide oxidation via long distance electron transfer.</title>
        <authorList>
            <person name="Thorup C."/>
            <person name="Bjerg J.T."/>
            <person name="Schreiber L."/>
            <person name="Nielsen L.P."/>
            <person name="Kjeldsen K.U."/>
            <person name="Boesen T."/>
            <person name="Boggild A."/>
            <person name="Meysman F."/>
            <person name="Geelhoed J."/>
            <person name="Schramm A."/>
        </authorList>
    </citation>
    <scope>NUCLEOTIDE SEQUENCE [LARGE SCALE GENOMIC DNA]</scope>
    <source>
        <strain evidence="5">GS</strain>
    </source>
</reference>
<dbReference type="AlphaFoldDB" id="A0A521G173"/>
<dbReference type="EMBL" id="NQJD01000018">
    <property type="protein sequence ID" value="TAA74752.1"/>
    <property type="molecule type" value="Genomic_DNA"/>
</dbReference>
<dbReference type="Proteomes" id="UP000316238">
    <property type="component" value="Unassembled WGS sequence"/>
</dbReference>
<evidence type="ECO:0000256" key="1">
    <source>
        <dbReference type="ARBA" id="ARBA00022729"/>
    </source>
</evidence>
<keyword evidence="1" id="KW-0732">Signal</keyword>
<organism evidence="5 6">
    <name type="scientific">Candidatus Electronema aureum</name>
    <dbReference type="NCBI Taxonomy" id="2005002"/>
    <lineage>
        <taxon>Bacteria</taxon>
        <taxon>Pseudomonadati</taxon>
        <taxon>Thermodesulfobacteriota</taxon>
        <taxon>Desulfobulbia</taxon>
        <taxon>Desulfobulbales</taxon>
        <taxon>Desulfobulbaceae</taxon>
        <taxon>Candidatus Electronema</taxon>
    </lineage>
</organism>
<keyword evidence="3" id="KW-0812">Transmembrane</keyword>
<feature type="region of interest" description="Disordered" evidence="2">
    <location>
        <begin position="462"/>
        <end position="482"/>
    </location>
</feature>
<dbReference type="CDD" id="cd12797">
    <property type="entry name" value="M23_peptidase"/>
    <property type="match status" value="1"/>
</dbReference>
<feature type="transmembrane region" description="Helical" evidence="3">
    <location>
        <begin position="21"/>
        <end position="45"/>
    </location>
</feature>
<keyword evidence="3" id="KW-0472">Membrane</keyword>
<keyword evidence="6" id="KW-1185">Reference proteome</keyword>
<evidence type="ECO:0000259" key="4">
    <source>
        <dbReference type="Pfam" id="PF01551"/>
    </source>
</evidence>
<comment type="caution">
    <text evidence="5">The sequence shown here is derived from an EMBL/GenBank/DDBJ whole genome shotgun (WGS) entry which is preliminary data.</text>
</comment>
<evidence type="ECO:0000313" key="6">
    <source>
        <dbReference type="Proteomes" id="UP000316238"/>
    </source>
</evidence>
<evidence type="ECO:0000256" key="3">
    <source>
        <dbReference type="SAM" id="Phobius"/>
    </source>
</evidence>
<dbReference type="PANTHER" id="PTHR21666">
    <property type="entry name" value="PEPTIDASE-RELATED"/>
    <property type="match status" value="1"/>
</dbReference>
<name>A0A521G173_9BACT</name>
<dbReference type="SUPFAM" id="SSF51261">
    <property type="entry name" value="Duplicated hybrid motif"/>
    <property type="match status" value="1"/>
</dbReference>
<dbReference type="Pfam" id="PF01551">
    <property type="entry name" value="Peptidase_M23"/>
    <property type="match status" value="1"/>
</dbReference>
<dbReference type="InterPro" id="IPR050570">
    <property type="entry name" value="Cell_wall_metabolism_enzyme"/>
</dbReference>
<evidence type="ECO:0000256" key="2">
    <source>
        <dbReference type="SAM" id="MobiDB-lite"/>
    </source>
</evidence>
<gene>
    <name evidence="5" type="ORF">CDV28_11826</name>
</gene>
<dbReference type="InterPro" id="IPR016047">
    <property type="entry name" value="M23ase_b-sheet_dom"/>
</dbReference>
<dbReference type="InterPro" id="IPR011055">
    <property type="entry name" value="Dup_hybrid_motif"/>
</dbReference>
<feature type="domain" description="M23ase beta-sheet core" evidence="4">
    <location>
        <begin position="346"/>
        <end position="438"/>
    </location>
</feature>
<dbReference type="GO" id="GO:0004222">
    <property type="term" value="F:metalloendopeptidase activity"/>
    <property type="evidence" value="ECO:0007669"/>
    <property type="project" value="TreeGrafter"/>
</dbReference>